<feature type="domain" description="DUF7108" evidence="1">
    <location>
        <begin position="7"/>
        <end position="91"/>
    </location>
</feature>
<protein>
    <submittedName>
        <fullName evidence="3">RnhA operon protein</fullName>
    </submittedName>
</protein>
<accession>A0A9R1D342</accession>
<sequence>MSDEDPIPKAVIDRVVTLSRRARAAVDENERNAYREERAELLERHGYEARIRNDDTGSTLVLYPTKWVEDGTVRFDRIEDTDRAIERSLSGPGTGENWDEIDEHNRSIAATVEAHHGDVHGETASAFAAFMSNHYAKPIEDATAAEREEFRQEYFPRNAWPSDEQRERLDRSMELIFETVGSTDP</sequence>
<organism evidence="3 4">
    <name type="scientific">Natronomonas aquatica</name>
    <dbReference type="NCBI Taxonomy" id="2841590"/>
    <lineage>
        <taxon>Archaea</taxon>
        <taxon>Methanobacteriati</taxon>
        <taxon>Methanobacteriota</taxon>
        <taxon>Stenosarchaea group</taxon>
        <taxon>Halobacteria</taxon>
        <taxon>Halobacteriales</taxon>
        <taxon>Natronomonadaceae</taxon>
        <taxon>Natronomonas</taxon>
    </lineage>
</organism>
<dbReference type="RefSeq" id="WP_256027751.1">
    <property type="nucleotide sequence ID" value="NZ_JAHLKM010000001.1"/>
</dbReference>
<dbReference type="AlphaFoldDB" id="A0A9R1D342"/>
<evidence type="ECO:0000313" key="4">
    <source>
        <dbReference type="Proteomes" id="UP001139494"/>
    </source>
</evidence>
<feature type="domain" description="DUF7108" evidence="2">
    <location>
        <begin position="96"/>
        <end position="183"/>
    </location>
</feature>
<evidence type="ECO:0000313" key="3">
    <source>
        <dbReference type="EMBL" id="MCQ4331934.1"/>
    </source>
</evidence>
<dbReference type="Pfam" id="PF23418">
    <property type="entry name" value="DUF7108"/>
    <property type="match status" value="1"/>
</dbReference>
<dbReference type="InterPro" id="IPR055532">
    <property type="entry name" value="DUF7108_N"/>
</dbReference>
<evidence type="ECO:0000259" key="1">
    <source>
        <dbReference type="Pfam" id="PF23418"/>
    </source>
</evidence>
<dbReference type="Pfam" id="PF23420">
    <property type="entry name" value="DUF7108_C"/>
    <property type="match status" value="1"/>
</dbReference>
<keyword evidence="4" id="KW-1185">Reference proteome</keyword>
<gene>
    <name evidence="3" type="ORF">KM295_00240</name>
</gene>
<dbReference type="Proteomes" id="UP001139494">
    <property type="component" value="Unassembled WGS sequence"/>
</dbReference>
<proteinExistence type="predicted"/>
<dbReference type="InterPro" id="IPR056494">
    <property type="entry name" value="DUF7108_C"/>
</dbReference>
<comment type="caution">
    <text evidence="3">The sequence shown here is derived from an EMBL/GenBank/DDBJ whole genome shotgun (WGS) entry which is preliminary data.</text>
</comment>
<name>A0A9R1D342_9EURY</name>
<dbReference type="EMBL" id="JAHLKM010000001">
    <property type="protein sequence ID" value="MCQ4331934.1"/>
    <property type="molecule type" value="Genomic_DNA"/>
</dbReference>
<evidence type="ECO:0000259" key="2">
    <source>
        <dbReference type="Pfam" id="PF23420"/>
    </source>
</evidence>
<reference evidence="3" key="1">
    <citation type="journal article" date="2023" name="Front. Microbiol.">
        <title>Genomic-based phylogenetic and metabolic analyses of the genus Natronomonas, and description of Natronomonas aquatica sp. nov.</title>
        <authorList>
            <person name="Garcia-Roldan A."/>
            <person name="Duran-Viseras A."/>
            <person name="de la Haba R.R."/>
            <person name="Corral P."/>
            <person name="Sanchez-Porro C."/>
            <person name="Ventosa A."/>
        </authorList>
    </citation>
    <scope>NUCLEOTIDE SEQUENCE</scope>
    <source>
        <strain evidence="3">F2-12</strain>
    </source>
</reference>